<dbReference type="Proteomes" id="UP000076964">
    <property type="component" value="Unassembled WGS sequence"/>
</dbReference>
<protein>
    <recommendedName>
        <fullName evidence="5">DUF4115 domain-containing protein</fullName>
    </recommendedName>
</protein>
<dbReference type="Pfam" id="PF13413">
    <property type="entry name" value="HTH_25"/>
    <property type="match status" value="1"/>
</dbReference>
<organism evidence="3 4">
    <name type="scientific">Thermodesulfatator autotrophicus</name>
    <dbReference type="NCBI Taxonomy" id="1795632"/>
    <lineage>
        <taxon>Bacteria</taxon>
        <taxon>Pseudomonadati</taxon>
        <taxon>Thermodesulfobacteriota</taxon>
        <taxon>Thermodesulfobacteria</taxon>
        <taxon>Thermodesulfobacteriales</taxon>
        <taxon>Thermodesulfatatoraceae</taxon>
        <taxon>Thermodesulfatator</taxon>
    </lineage>
</organism>
<dbReference type="Gene3D" id="1.10.260.40">
    <property type="entry name" value="lambda repressor-like DNA-binding domains"/>
    <property type="match status" value="1"/>
</dbReference>
<dbReference type="PANTHER" id="PTHR34475:SF1">
    <property type="entry name" value="CYTOSKELETON PROTEIN RODZ"/>
    <property type="match status" value="1"/>
</dbReference>
<comment type="caution">
    <text evidence="3">The sequence shown here is derived from an EMBL/GenBank/DDBJ whole genome shotgun (WGS) entry which is preliminary data.</text>
</comment>
<accession>A0A177E7Z5</accession>
<keyword evidence="2" id="KW-0472">Membrane</keyword>
<feature type="transmembrane region" description="Helical" evidence="2">
    <location>
        <begin position="106"/>
        <end position="128"/>
    </location>
</feature>
<keyword evidence="2" id="KW-1133">Transmembrane helix</keyword>
<dbReference type="RefSeq" id="WP_068542486.1">
    <property type="nucleotide sequence ID" value="NZ_LSFI01000032.1"/>
</dbReference>
<dbReference type="AlphaFoldDB" id="A0A177E7Z5"/>
<sequence>MAEEQNKNGSFGEYLRHQREIRGFSLEEISSQTRIGLRNLKALEAEDWEVLPAEIYIRGFIRSYCETIGLDPNEALIRFEEAYAPFRRHKEEKINVVNHEVSFKEFPWRLIIILIVVVLLVAGGYFFFFKEEKKSITQLSPLLEEIPVKKEQEAIPQQPAKPLPKSPASNE</sequence>
<keyword evidence="4" id="KW-1185">Reference proteome</keyword>
<dbReference type="OrthoDB" id="9797543at2"/>
<evidence type="ECO:0000256" key="1">
    <source>
        <dbReference type="SAM" id="MobiDB-lite"/>
    </source>
</evidence>
<dbReference type="InterPro" id="IPR050400">
    <property type="entry name" value="Bact_Cytoskel_RodZ"/>
</dbReference>
<gene>
    <name evidence="3" type="ORF">TH606_07375</name>
</gene>
<feature type="region of interest" description="Disordered" evidence="1">
    <location>
        <begin position="150"/>
        <end position="171"/>
    </location>
</feature>
<evidence type="ECO:0000256" key="2">
    <source>
        <dbReference type="SAM" id="Phobius"/>
    </source>
</evidence>
<keyword evidence="2" id="KW-0812">Transmembrane</keyword>
<proteinExistence type="predicted"/>
<name>A0A177E7Z5_9BACT</name>
<evidence type="ECO:0008006" key="5">
    <source>
        <dbReference type="Google" id="ProtNLM"/>
    </source>
</evidence>
<dbReference type="GO" id="GO:0003677">
    <property type="term" value="F:DNA binding"/>
    <property type="evidence" value="ECO:0007669"/>
    <property type="project" value="InterPro"/>
</dbReference>
<evidence type="ECO:0000313" key="4">
    <source>
        <dbReference type="Proteomes" id="UP000076964"/>
    </source>
</evidence>
<evidence type="ECO:0000313" key="3">
    <source>
        <dbReference type="EMBL" id="OAG27352.1"/>
    </source>
</evidence>
<dbReference type="PANTHER" id="PTHR34475">
    <property type="match status" value="1"/>
</dbReference>
<dbReference type="EMBL" id="LSFI01000032">
    <property type="protein sequence ID" value="OAG27352.1"/>
    <property type="molecule type" value="Genomic_DNA"/>
</dbReference>
<reference evidence="3 4" key="1">
    <citation type="submission" date="2016-02" db="EMBL/GenBank/DDBJ databases">
        <title>Draft genome sequence of Thermodesulfatator sp. S606.</title>
        <authorList>
            <person name="Lai Q."/>
            <person name="Cao J."/>
            <person name="Dupont S."/>
            <person name="Shao Z."/>
            <person name="Jebbar M."/>
            <person name="Alain K."/>
        </authorList>
    </citation>
    <scope>NUCLEOTIDE SEQUENCE [LARGE SCALE GENOMIC DNA]</scope>
    <source>
        <strain evidence="3 4">S606</strain>
    </source>
</reference>
<dbReference type="STRING" id="1795632.TH606_07375"/>
<dbReference type="InterPro" id="IPR010982">
    <property type="entry name" value="Lambda_DNA-bd_dom_sf"/>
</dbReference>